<evidence type="ECO:0000256" key="4">
    <source>
        <dbReference type="PIRSR" id="PIRSR603782-2"/>
    </source>
</evidence>
<keyword evidence="2 3" id="KW-0186">Copper</keyword>
<sequence>MVRRRADVLLCGALACLGLAGALAAIPPRQQFTVPAPGSYRLESIQAAADGAVLESDGTAGPLRRYTTGKVTLLSFIYTYCVDPVGCPLAFQTFSDLRTRLLAKPEMARRVRFVSLSFDPTNDTPTALRHYAGNLAAPGSPLRWHFLTTRSAAELRPIVDGFGQDVSVNVDAQGRPTRFYNHLLKVFLIDARGRVREIYTTAYLMPDVIFNDIQTLLMER</sequence>
<keyword evidence="8" id="KW-1185">Reference proteome</keyword>
<keyword evidence="4" id="KW-1015">Disulfide bond</keyword>
<evidence type="ECO:0000256" key="3">
    <source>
        <dbReference type="PIRSR" id="PIRSR603782-1"/>
    </source>
</evidence>
<protein>
    <submittedName>
        <fullName evidence="7">SCO family protein</fullName>
    </submittedName>
</protein>
<feature type="binding site" evidence="3">
    <location>
        <position position="182"/>
    </location>
    <ligand>
        <name>Cu cation</name>
        <dbReference type="ChEBI" id="CHEBI:23378"/>
    </ligand>
</feature>
<dbReference type="CDD" id="cd02968">
    <property type="entry name" value="SCO"/>
    <property type="match status" value="1"/>
</dbReference>
<feature type="signal peptide" evidence="5">
    <location>
        <begin position="1"/>
        <end position="24"/>
    </location>
</feature>
<evidence type="ECO:0000259" key="6">
    <source>
        <dbReference type="PROSITE" id="PS51352"/>
    </source>
</evidence>
<dbReference type="AlphaFoldDB" id="A0A2R4CG27"/>
<accession>A0A2R4CG27</accession>
<dbReference type="SUPFAM" id="SSF52833">
    <property type="entry name" value="Thioredoxin-like"/>
    <property type="match status" value="1"/>
</dbReference>
<gene>
    <name evidence="7" type="ORF">C9I28_25055</name>
</gene>
<dbReference type="InterPro" id="IPR036249">
    <property type="entry name" value="Thioredoxin-like_sf"/>
</dbReference>
<dbReference type="EMBL" id="CP028324">
    <property type="protein sequence ID" value="AVR98535.1"/>
    <property type="molecule type" value="Genomic_DNA"/>
</dbReference>
<evidence type="ECO:0000313" key="8">
    <source>
        <dbReference type="Proteomes" id="UP000240505"/>
    </source>
</evidence>
<proteinExistence type="inferred from homology"/>
<dbReference type="GO" id="GO:0046872">
    <property type="term" value="F:metal ion binding"/>
    <property type="evidence" value="ECO:0007669"/>
    <property type="project" value="UniProtKB-KW"/>
</dbReference>
<reference evidence="7 8" key="1">
    <citation type="submission" date="2018-03" db="EMBL/GenBank/DDBJ databases">
        <title>Massilia armeniaca sp. nov., isolated from desert soil.</title>
        <authorList>
            <person name="Huang H."/>
            <person name="Ren M."/>
        </authorList>
    </citation>
    <scope>NUCLEOTIDE SEQUENCE [LARGE SCALE GENOMIC DNA]</scope>
    <source>
        <strain evidence="7 8">ZMN-3</strain>
    </source>
</reference>
<dbReference type="InterPro" id="IPR013766">
    <property type="entry name" value="Thioredoxin_domain"/>
</dbReference>
<organism evidence="7 8">
    <name type="scientific">Pseudoduganella armeniaca</name>
    <dbReference type="NCBI Taxonomy" id="2072590"/>
    <lineage>
        <taxon>Bacteria</taxon>
        <taxon>Pseudomonadati</taxon>
        <taxon>Pseudomonadota</taxon>
        <taxon>Betaproteobacteria</taxon>
        <taxon>Burkholderiales</taxon>
        <taxon>Oxalobacteraceae</taxon>
        <taxon>Telluria group</taxon>
        <taxon>Pseudoduganella</taxon>
    </lineage>
</organism>
<dbReference type="Pfam" id="PF02630">
    <property type="entry name" value="SCO1-SenC"/>
    <property type="match status" value="1"/>
</dbReference>
<feature type="disulfide bond" description="Redox-active" evidence="4">
    <location>
        <begin position="81"/>
        <end position="87"/>
    </location>
</feature>
<dbReference type="Gene3D" id="3.40.30.10">
    <property type="entry name" value="Glutaredoxin"/>
    <property type="match status" value="1"/>
</dbReference>
<dbReference type="PROSITE" id="PS51352">
    <property type="entry name" value="THIOREDOXIN_2"/>
    <property type="match status" value="1"/>
</dbReference>
<comment type="similarity">
    <text evidence="1">Belongs to the SCO1/2 family.</text>
</comment>
<keyword evidence="5" id="KW-0732">Signal</keyword>
<evidence type="ECO:0000256" key="5">
    <source>
        <dbReference type="SAM" id="SignalP"/>
    </source>
</evidence>
<evidence type="ECO:0000256" key="2">
    <source>
        <dbReference type="ARBA" id="ARBA00023008"/>
    </source>
</evidence>
<evidence type="ECO:0000313" key="7">
    <source>
        <dbReference type="EMBL" id="AVR98535.1"/>
    </source>
</evidence>
<name>A0A2R4CG27_9BURK</name>
<dbReference type="OrthoDB" id="8550465at2"/>
<dbReference type="Proteomes" id="UP000240505">
    <property type="component" value="Chromosome"/>
</dbReference>
<feature type="chain" id="PRO_5015310691" evidence="5">
    <location>
        <begin position="25"/>
        <end position="220"/>
    </location>
</feature>
<feature type="domain" description="Thioredoxin" evidence="6">
    <location>
        <begin position="42"/>
        <end position="218"/>
    </location>
</feature>
<dbReference type="KEGG" id="masz:C9I28_25055"/>
<keyword evidence="3" id="KW-0479">Metal-binding</keyword>
<feature type="binding site" evidence="3">
    <location>
        <position position="87"/>
    </location>
    <ligand>
        <name>Cu cation</name>
        <dbReference type="ChEBI" id="CHEBI:23378"/>
    </ligand>
</feature>
<evidence type="ECO:0000256" key="1">
    <source>
        <dbReference type="ARBA" id="ARBA00010996"/>
    </source>
</evidence>
<feature type="binding site" evidence="3">
    <location>
        <position position="81"/>
    </location>
    <ligand>
        <name>Cu cation</name>
        <dbReference type="ChEBI" id="CHEBI:23378"/>
    </ligand>
</feature>
<dbReference type="InterPro" id="IPR003782">
    <property type="entry name" value="SCO1/SenC"/>
</dbReference>